<protein>
    <submittedName>
        <fullName evidence="1">F0F1-type ATP synthase gamma subunit</fullName>
    </submittedName>
</protein>
<name>A0A7X0LVZ8_9BACI</name>
<dbReference type="EMBL" id="JACHGK010000009">
    <property type="protein sequence ID" value="MBB6446050.1"/>
    <property type="molecule type" value="Genomic_DNA"/>
</dbReference>
<evidence type="ECO:0000313" key="2">
    <source>
        <dbReference type="Proteomes" id="UP000531594"/>
    </source>
</evidence>
<dbReference type="Proteomes" id="UP000531594">
    <property type="component" value="Unassembled WGS sequence"/>
</dbReference>
<keyword evidence="2" id="KW-1185">Reference proteome</keyword>
<dbReference type="RefSeq" id="WP_184526698.1">
    <property type="nucleotide sequence ID" value="NZ_JACHGK010000009.1"/>
</dbReference>
<comment type="caution">
    <text evidence="1">The sequence shown here is derived from an EMBL/GenBank/DDBJ whole genome shotgun (WGS) entry which is preliminary data.</text>
</comment>
<dbReference type="AlphaFoldDB" id="A0A7X0LVZ8"/>
<proteinExistence type="predicted"/>
<reference evidence="1 2" key="1">
    <citation type="submission" date="2020-08" db="EMBL/GenBank/DDBJ databases">
        <title>Genomic Encyclopedia of Type Strains, Phase IV (KMG-IV): sequencing the most valuable type-strain genomes for metagenomic binning, comparative biology and taxonomic classification.</title>
        <authorList>
            <person name="Goeker M."/>
        </authorList>
    </citation>
    <scope>NUCLEOTIDE SEQUENCE [LARGE SCALE GENOMIC DNA]</scope>
    <source>
        <strain evidence="1 2">DSM 5391</strain>
    </source>
</reference>
<accession>A0A7X0LVZ8</accession>
<organism evidence="1 2">
    <name type="scientific">Bacillus benzoevorans</name>
    <dbReference type="NCBI Taxonomy" id="1456"/>
    <lineage>
        <taxon>Bacteria</taxon>
        <taxon>Bacillati</taxon>
        <taxon>Bacillota</taxon>
        <taxon>Bacilli</taxon>
        <taxon>Bacillales</taxon>
        <taxon>Bacillaceae</taxon>
        <taxon>Bacillus</taxon>
    </lineage>
</organism>
<sequence>MSYKQFAITVLTLVLLAAGGSASFIYYIDPMWTFGHSHEYNDVQYVIDERQQKVNAMHFQPFDYDTLLIGSSRTTYINQHDFTGMKVYNFSASNVSIREYEPFLQYAVEQNGKSFERVIIGLDFFKTSINQSSGVVNLDSYIAKMEEPFYRYKNLLSYDLLKYAYDNFKMSKADANILDRSYNRSNVAQAMKIDSETTSQQTKEKIKKFRKEFYGETYQYNPEYKAVLQQLIDKYPQTEFIFYTTPISTPLFTALVDQGLLPSYEQWITDVTAAAGGMYNFMYPNSITNDIGHYFDGHHFYPEVGTMIAHRIDGTNQGVPADFGTYVTPENLADQLEFVRKESEGL</sequence>
<evidence type="ECO:0000313" key="1">
    <source>
        <dbReference type="EMBL" id="MBB6446050.1"/>
    </source>
</evidence>
<gene>
    <name evidence="1" type="ORF">HNR53_002700</name>
</gene>